<dbReference type="SUPFAM" id="SSF52317">
    <property type="entry name" value="Class I glutamine amidotransferase-like"/>
    <property type="match status" value="1"/>
</dbReference>
<dbReference type="InterPro" id="IPR040449">
    <property type="entry name" value="Peptidase_S66_N"/>
</dbReference>
<feature type="active site" description="Charge relay system" evidence="3">
    <location>
        <position position="312"/>
    </location>
</feature>
<protein>
    <recommendedName>
        <fullName evidence="8">LD-carboxypeptidase</fullName>
    </recommendedName>
</protein>
<feature type="active site" description="Charge relay system" evidence="3">
    <location>
        <position position="243"/>
    </location>
</feature>
<reference evidence="6 7" key="1">
    <citation type="submission" date="2012-12" db="EMBL/GenBank/DDBJ databases">
        <title>The Genome Sequence of Bacillus cereus VD196.</title>
        <authorList>
            <consortium name="The Broad Institute Genome Sequencing Platform"/>
            <consortium name="The Broad Institute Genome Sequencing Center for Infectious Disease"/>
            <person name="Feldgarden M."/>
            <person name="Van der Auwera G.A."/>
            <person name="Mahillon J."/>
            <person name="Duprez V."/>
            <person name="Timmery S."/>
            <person name="Mattelet C."/>
            <person name="Dierick K."/>
            <person name="Sun M."/>
            <person name="Yu Z."/>
            <person name="Zhu L."/>
            <person name="Hu X."/>
            <person name="Shank E.B."/>
            <person name="Swiecicka I."/>
            <person name="Hansen B.M."/>
            <person name="Andrup L."/>
            <person name="Walker B."/>
            <person name="Young S.K."/>
            <person name="Zeng Q."/>
            <person name="Gargeya S."/>
            <person name="Fitzgerald M."/>
            <person name="Haas B."/>
            <person name="Abouelleil A."/>
            <person name="Alvarado L."/>
            <person name="Arachchi H.M."/>
            <person name="Berlin A.M."/>
            <person name="Chapman S.B."/>
            <person name="Dewar J."/>
            <person name="Goldberg J."/>
            <person name="Griggs A."/>
            <person name="Gujja S."/>
            <person name="Hansen M."/>
            <person name="Howarth C."/>
            <person name="Imamovic A."/>
            <person name="Larimer J."/>
            <person name="McCowan C."/>
            <person name="Murphy C."/>
            <person name="Neiman D."/>
            <person name="Pearson M."/>
            <person name="Priest M."/>
            <person name="Roberts A."/>
            <person name="Saif S."/>
            <person name="Shea T."/>
            <person name="Sisk P."/>
            <person name="Sykes S."/>
            <person name="Wortman J."/>
            <person name="Nusbaum C."/>
            <person name="Birren B."/>
        </authorList>
    </citation>
    <scope>NUCLEOTIDE SEQUENCE [LARGE SCALE GENOMIC DNA]</scope>
    <source>
        <strain evidence="6 7">VD196</strain>
    </source>
</reference>
<evidence type="ECO:0000313" key="6">
    <source>
        <dbReference type="EMBL" id="EOO57281.1"/>
    </source>
</evidence>
<dbReference type="Pfam" id="PF02016">
    <property type="entry name" value="Peptidase_S66"/>
    <property type="match status" value="1"/>
</dbReference>
<evidence type="ECO:0000313" key="7">
    <source>
        <dbReference type="Proteomes" id="UP000014023"/>
    </source>
</evidence>
<dbReference type="RefSeq" id="WP_016125264.1">
    <property type="nucleotide sequence ID" value="NZ_KB976255.1"/>
</dbReference>
<dbReference type="InterPro" id="IPR003507">
    <property type="entry name" value="S66_fam"/>
</dbReference>
<comment type="caution">
    <text evidence="6">The sequence shown here is derived from an EMBL/GenBank/DDBJ whole genome shotgun (WGS) entry which is preliminary data.</text>
</comment>
<evidence type="ECO:0000256" key="3">
    <source>
        <dbReference type="PIRSR" id="PIRSR028757-1"/>
    </source>
</evidence>
<evidence type="ECO:0008006" key="8">
    <source>
        <dbReference type="Google" id="ProtNLM"/>
    </source>
</evidence>
<organism evidence="6 7">
    <name type="scientific">Bacillus cereus VD196</name>
    <dbReference type="NCBI Taxonomy" id="1053243"/>
    <lineage>
        <taxon>Bacteria</taxon>
        <taxon>Bacillati</taxon>
        <taxon>Bacillota</taxon>
        <taxon>Bacilli</taxon>
        <taxon>Bacillales</taxon>
        <taxon>Bacillaceae</taxon>
        <taxon>Bacillus</taxon>
        <taxon>Bacillus cereus group</taxon>
    </lineage>
</organism>
<dbReference type="PANTHER" id="PTHR30237:SF5">
    <property type="entry name" value="CARBOXYPEPTIDASE VC_A0337-RELATED"/>
    <property type="match status" value="1"/>
</dbReference>
<comment type="similarity">
    <text evidence="1">Belongs to the peptidase S66 family.</text>
</comment>
<name>A0A9W5V5H9_BACCE</name>
<sequence>MINTILPLPLKKGDTLALFSPSSPGEHKFPLQYEHGKKMLRKMGYCLIDTYNKSQTMDYRSASPKNRAEQIHKLIEDPSIKGILCNIGGYNTIEMLPYLDFDLIKAHPKFICGYSDCSVLLNAIFYRSHLVTFHGPMVISSFGEYPASFDFTVEQFQYMARQTIQTPYILPHPEVWTDEFIDWTGPNWGTQTKTLHKNLGPNWIYKSQEPKEGILVGGNTDSLLNIIDTEFLKIPCGSILFIEDASVSLERWAMLIWALKIRGIFQKINGLLIGKIEGMSAVTKSKMNNIILEIVKIANLDIPIVTELDIGHTAPMLCLPIGSVVQINPNSEQLILQNFGAKSK</sequence>
<dbReference type="Pfam" id="PF17676">
    <property type="entry name" value="Peptidase_S66C"/>
    <property type="match status" value="1"/>
</dbReference>
<dbReference type="Proteomes" id="UP000014023">
    <property type="component" value="Unassembled WGS sequence"/>
</dbReference>
<dbReference type="Gene3D" id="3.50.30.60">
    <property type="entry name" value="LD-carboxypeptidase A C-terminal domain-like"/>
    <property type="match status" value="1"/>
</dbReference>
<keyword evidence="2" id="KW-0378">Hydrolase</keyword>
<evidence type="ECO:0000259" key="4">
    <source>
        <dbReference type="Pfam" id="PF02016"/>
    </source>
</evidence>
<dbReference type="CDD" id="cd07062">
    <property type="entry name" value="Peptidase_S66_mccF_like"/>
    <property type="match status" value="1"/>
</dbReference>
<proteinExistence type="inferred from homology"/>
<evidence type="ECO:0000256" key="2">
    <source>
        <dbReference type="ARBA" id="ARBA00022801"/>
    </source>
</evidence>
<dbReference type="EMBL" id="AHFL01000099">
    <property type="protein sequence ID" value="EOO57281.1"/>
    <property type="molecule type" value="Genomic_DNA"/>
</dbReference>
<dbReference type="InterPro" id="IPR040921">
    <property type="entry name" value="Peptidase_S66C"/>
</dbReference>
<dbReference type="PANTHER" id="PTHR30237">
    <property type="entry name" value="MURAMOYLTETRAPEPTIDE CARBOXYPEPTIDASE"/>
    <property type="match status" value="1"/>
</dbReference>
<evidence type="ECO:0000256" key="1">
    <source>
        <dbReference type="ARBA" id="ARBA00010233"/>
    </source>
</evidence>
<dbReference type="InterPro" id="IPR029062">
    <property type="entry name" value="Class_I_gatase-like"/>
</dbReference>
<evidence type="ECO:0000259" key="5">
    <source>
        <dbReference type="Pfam" id="PF17676"/>
    </source>
</evidence>
<dbReference type="InterPro" id="IPR027478">
    <property type="entry name" value="LdcA_N"/>
</dbReference>
<dbReference type="SUPFAM" id="SSF141986">
    <property type="entry name" value="LD-carboxypeptidase A C-terminal domain-like"/>
    <property type="match status" value="1"/>
</dbReference>
<dbReference type="Gene3D" id="3.40.50.10740">
    <property type="entry name" value="Class I glutamine amidotransferase-like"/>
    <property type="match status" value="1"/>
</dbReference>
<dbReference type="PIRSF" id="PIRSF028757">
    <property type="entry name" value="LD-carboxypeptidase"/>
    <property type="match status" value="1"/>
</dbReference>
<dbReference type="AlphaFoldDB" id="A0A9W5V5H9"/>
<feature type="active site" description="Nucleophile" evidence="3">
    <location>
        <position position="115"/>
    </location>
</feature>
<accession>A0A9W5V5H9</accession>
<feature type="domain" description="LD-carboxypeptidase N-terminal" evidence="4">
    <location>
        <begin position="17"/>
        <end position="135"/>
    </location>
</feature>
<gene>
    <name evidence="6" type="ORF">IKE_06365</name>
</gene>
<feature type="domain" description="LD-carboxypeptidase C-terminal" evidence="5">
    <location>
        <begin position="212"/>
        <end position="327"/>
    </location>
</feature>
<dbReference type="GO" id="GO:0016787">
    <property type="term" value="F:hydrolase activity"/>
    <property type="evidence" value="ECO:0007669"/>
    <property type="project" value="UniProtKB-KW"/>
</dbReference>
<dbReference type="InterPro" id="IPR027461">
    <property type="entry name" value="Carboxypeptidase_A_C_sf"/>
</dbReference>